<evidence type="ECO:0000256" key="5">
    <source>
        <dbReference type="RuleBase" id="RU364048"/>
    </source>
</evidence>
<evidence type="ECO:0000256" key="1">
    <source>
        <dbReference type="ARBA" id="ARBA00006787"/>
    </source>
</evidence>
<protein>
    <recommendedName>
        <fullName evidence="5">Dioxygenase</fullName>
        <ecNumber evidence="5">1.13.11.-</ecNumber>
    </recommendedName>
</protein>
<organism evidence="6 7">
    <name type="scientific">Actinomadura fulvescens</name>
    <dbReference type="NCBI Taxonomy" id="46160"/>
    <lineage>
        <taxon>Bacteria</taxon>
        <taxon>Bacillati</taxon>
        <taxon>Actinomycetota</taxon>
        <taxon>Actinomycetes</taxon>
        <taxon>Streptosporangiales</taxon>
        <taxon>Thermomonosporaceae</taxon>
        <taxon>Actinomadura</taxon>
    </lineage>
</organism>
<keyword evidence="5" id="KW-0223">Dioxygenase</keyword>
<dbReference type="PANTHER" id="PTHR10543">
    <property type="entry name" value="BETA-CAROTENE DIOXYGENASE"/>
    <property type="match status" value="1"/>
</dbReference>
<keyword evidence="3 5" id="KW-0560">Oxidoreductase</keyword>
<gene>
    <name evidence="6" type="ORF">GCM10010411_33420</name>
</gene>
<accession>A0ABP6C287</accession>
<comment type="cofactor">
    <cofactor evidence="5">
        <name>Fe(2+)</name>
        <dbReference type="ChEBI" id="CHEBI:29033"/>
    </cofactor>
    <text evidence="5">Binds 1 Fe(2+) ion per subunit.</text>
</comment>
<reference evidence="7" key="1">
    <citation type="journal article" date="2019" name="Int. J. Syst. Evol. Microbiol.">
        <title>The Global Catalogue of Microorganisms (GCM) 10K type strain sequencing project: providing services to taxonomists for standard genome sequencing and annotation.</title>
        <authorList>
            <consortium name="The Broad Institute Genomics Platform"/>
            <consortium name="The Broad Institute Genome Sequencing Center for Infectious Disease"/>
            <person name="Wu L."/>
            <person name="Ma J."/>
        </authorList>
    </citation>
    <scope>NUCLEOTIDE SEQUENCE [LARGE SCALE GENOMIC DNA]</scope>
    <source>
        <strain evidence="7">JCM 6833</strain>
    </source>
</reference>
<evidence type="ECO:0000256" key="2">
    <source>
        <dbReference type="ARBA" id="ARBA00022723"/>
    </source>
</evidence>
<dbReference type="RefSeq" id="WP_344541850.1">
    <property type="nucleotide sequence ID" value="NZ_BAAATD010000004.1"/>
</dbReference>
<keyword evidence="7" id="KW-1185">Reference proteome</keyword>
<name>A0ABP6C287_9ACTN</name>
<evidence type="ECO:0000313" key="7">
    <source>
        <dbReference type="Proteomes" id="UP001501509"/>
    </source>
</evidence>
<dbReference type="EMBL" id="BAAATD010000004">
    <property type="protein sequence ID" value="GAA2597225.1"/>
    <property type="molecule type" value="Genomic_DNA"/>
</dbReference>
<dbReference type="Pfam" id="PF03055">
    <property type="entry name" value="RPE65"/>
    <property type="match status" value="1"/>
</dbReference>
<sequence length="383" mass="40908">MATAIRALDPRTALAATTIARTATADALAVDGLLPDGLDGSFLQAGPHPIGRFGSGPHHVRGIRLSGGAAQWYRAETPVRRSEPLRPLPALAPSVWLGDADDATSDEPGAAAIARPVREAGSANWHTVATYPGLGYAEHLVAAPDGTLVAAEAFALDGAPLIEAVAVTPRFLVVLDQPLVFSRAAALVGARLPYVWRDEHGARVGLLPRGGGEPRWFPVEPCHVTHVVNAYDDGDRVVLDTIRARGPYRWTFDLTSGTVHGVALPGVPEHAIVDERVSGRRHRHVFGRRGHAELVHHDLADGTSRTGDLGAGWRMGDPVFAPDPRSDAEGGGWLLFVARNPSHGRHELRVHDALRPEAPPRAVVRLPVPLPDGWRTVWMPSAS</sequence>
<dbReference type="PANTHER" id="PTHR10543:SF89">
    <property type="entry name" value="CAROTENOID 9,10(9',10')-CLEAVAGE DIOXYGENASE 1"/>
    <property type="match status" value="1"/>
</dbReference>
<dbReference type="EC" id="1.13.11.-" evidence="5"/>
<comment type="similarity">
    <text evidence="1 5">Belongs to the carotenoid oxygenase family.</text>
</comment>
<proteinExistence type="inferred from homology"/>
<evidence type="ECO:0000256" key="4">
    <source>
        <dbReference type="ARBA" id="ARBA00023004"/>
    </source>
</evidence>
<comment type="caution">
    <text evidence="6">The sequence shown here is derived from an EMBL/GenBank/DDBJ whole genome shotgun (WGS) entry which is preliminary data.</text>
</comment>
<keyword evidence="2 5" id="KW-0479">Metal-binding</keyword>
<dbReference type="InterPro" id="IPR004294">
    <property type="entry name" value="Carotenoid_Oase"/>
</dbReference>
<dbReference type="Proteomes" id="UP001501509">
    <property type="component" value="Unassembled WGS sequence"/>
</dbReference>
<keyword evidence="4 5" id="KW-0408">Iron</keyword>
<evidence type="ECO:0000256" key="3">
    <source>
        <dbReference type="ARBA" id="ARBA00023002"/>
    </source>
</evidence>
<evidence type="ECO:0000313" key="6">
    <source>
        <dbReference type="EMBL" id="GAA2597225.1"/>
    </source>
</evidence>